<dbReference type="InterPro" id="IPR019826">
    <property type="entry name" value="Carboxylesterase_B_AS"/>
</dbReference>
<keyword evidence="2 3" id="KW-0378">Hydrolase</keyword>
<comment type="similarity">
    <text evidence="1 3">Belongs to the type-B carboxylesterase/lipase family.</text>
</comment>
<organism evidence="5 6">
    <name type="scientific">Capronia epimyces CBS 606.96</name>
    <dbReference type="NCBI Taxonomy" id="1182542"/>
    <lineage>
        <taxon>Eukaryota</taxon>
        <taxon>Fungi</taxon>
        <taxon>Dikarya</taxon>
        <taxon>Ascomycota</taxon>
        <taxon>Pezizomycotina</taxon>
        <taxon>Eurotiomycetes</taxon>
        <taxon>Chaetothyriomycetidae</taxon>
        <taxon>Chaetothyriales</taxon>
        <taxon>Herpotrichiellaceae</taxon>
        <taxon>Capronia</taxon>
    </lineage>
</organism>
<evidence type="ECO:0000256" key="3">
    <source>
        <dbReference type="RuleBase" id="RU361235"/>
    </source>
</evidence>
<dbReference type="ESTHER" id="9euro-w9xh67">
    <property type="family name" value="Fungal_carboxylesterase_lipase"/>
</dbReference>
<dbReference type="InterPro" id="IPR050309">
    <property type="entry name" value="Type-B_Carboxylest/Lipase"/>
</dbReference>
<dbReference type="GeneID" id="19172206"/>
<dbReference type="AlphaFoldDB" id="W9XH67"/>
<dbReference type="InterPro" id="IPR029058">
    <property type="entry name" value="AB_hydrolase_fold"/>
</dbReference>
<dbReference type="Pfam" id="PF00135">
    <property type="entry name" value="COesterase"/>
    <property type="match status" value="1"/>
</dbReference>
<evidence type="ECO:0000256" key="1">
    <source>
        <dbReference type="ARBA" id="ARBA00005964"/>
    </source>
</evidence>
<dbReference type="RefSeq" id="XP_007736406.1">
    <property type="nucleotide sequence ID" value="XM_007738216.1"/>
</dbReference>
<dbReference type="HOGENOM" id="CLU_006586_14_1_1"/>
<proteinExistence type="inferred from homology"/>
<dbReference type="Gene3D" id="3.40.50.1820">
    <property type="entry name" value="alpha/beta hydrolase"/>
    <property type="match status" value="1"/>
</dbReference>
<evidence type="ECO:0000313" key="6">
    <source>
        <dbReference type="Proteomes" id="UP000019478"/>
    </source>
</evidence>
<protein>
    <recommendedName>
        <fullName evidence="3">Carboxylic ester hydrolase</fullName>
        <ecNumber evidence="3">3.1.1.-</ecNumber>
    </recommendedName>
</protein>
<dbReference type="PROSITE" id="PS00122">
    <property type="entry name" value="CARBOXYLESTERASE_B_1"/>
    <property type="match status" value="1"/>
</dbReference>
<name>W9XH67_9EURO</name>
<evidence type="ECO:0000313" key="5">
    <source>
        <dbReference type="EMBL" id="EXJ79832.1"/>
    </source>
</evidence>
<dbReference type="STRING" id="1182542.W9XH67"/>
<evidence type="ECO:0000256" key="2">
    <source>
        <dbReference type="ARBA" id="ARBA00022801"/>
    </source>
</evidence>
<comment type="caution">
    <text evidence="5">The sequence shown here is derived from an EMBL/GenBank/DDBJ whole genome shotgun (WGS) entry which is preliminary data.</text>
</comment>
<dbReference type="OrthoDB" id="3200163at2759"/>
<keyword evidence="6" id="KW-1185">Reference proteome</keyword>
<evidence type="ECO:0000259" key="4">
    <source>
        <dbReference type="Pfam" id="PF00135"/>
    </source>
</evidence>
<dbReference type="eggNOG" id="KOG1516">
    <property type="taxonomic scope" value="Eukaryota"/>
</dbReference>
<sequence>MPAATETNGVFTPGLNRGKVVLSLQNYASDCALQIADLTLHGYVSTHGVANFLNIPYAQIPARFKTARLLSPCSTKGHLDATQYGPRCPQPFDPIHDLMKHMFEQLSMSQYSSEFECLHLNIYAPPEALQNQHARKFPVFAYIHGGAFNCGDDTTEFDGNHLVKRSMELGQPAIVVVLNYRLNILGFLSSRELVAEAEEAGEMPVINQGLNDQKIALQWIRQNIGYFGGDASRVTLSGESAGAASVLYQLKGKQPLFSQAIICSSPRPSFRPFSQAQALFDRLVEAAGVNEKAPYQVKLQALRSYSAQDLIGLIPDMPLSTAIEDANWFVDWDPHRVRSLEYWADMPTWCSRIIVGHTKDEASLFLTPNYGTDLSETDVRRHLQSIDPDPKFASAILSSEPMKSASSPLRGLVALATQAVFVAPILEFASAASCAARSPGKIYCYSIDVTDPFPGEALDGHSPGPLSGYAWHSFGNAILFYQPACQTHAELAITADKMSEAYIKFMAGGEMGAWESFGLGGRKMSWNGSHTGLVDVGLDWRDAVAETLAREGGPAWVEAYRANGLRSIHPLPELCARSHGEVNGNGNGNGSVEQ</sequence>
<reference evidence="5 6" key="1">
    <citation type="submission" date="2013-03" db="EMBL/GenBank/DDBJ databases">
        <title>The Genome Sequence of Capronia epimyces CBS 606.96.</title>
        <authorList>
            <consortium name="The Broad Institute Genomics Platform"/>
            <person name="Cuomo C."/>
            <person name="de Hoog S."/>
            <person name="Gorbushina A."/>
            <person name="Walker B."/>
            <person name="Young S.K."/>
            <person name="Zeng Q."/>
            <person name="Gargeya S."/>
            <person name="Fitzgerald M."/>
            <person name="Haas B."/>
            <person name="Abouelleil A."/>
            <person name="Allen A.W."/>
            <person name="Alvarado L."/>
            <person name="Arachchi H.M."/>
            <person name="Berlin A.M."/>
            <person name="Chapman S.B."/>
            <person name="Gainer-Dewar J."/>
            <person name="Goldberg J."/>
            <person name="Griggs A."/>
            <person name="Gujja S."/>
            <person name="Hansen M."/>
            <person name="Howarth C."/>
            <person name="Imamovic A."/>
            <person name="Ireland A."/>
            <person name="Larimer J."/>
            <person name="McCowan C."/>
            <person name="Murphy C."/>
            <person name="Pearson M."/>
            <person name="Poon T.W."/>
            <person name="Priest M."/>
            <person name="Roberts A."/>
            <person name="Saif S."/>
            <person name="Shea T."/>
            <person name="Sisk P."/>
            <person name="Sykes S."/>
            <person name="Wortman J."/>
            <person name="Nusbaum C."/>
            <person name="Birren B."/>
        </authorList>
    </citation>
    <scope>NUCLEOTIDE SEQUENCE [LARGE SCALE GENOMIC DNA]</scope>
    <source>
        <strain evidence="5 6">CBS 606.96</strain>
    </source>
</reference>
<dbReference type="Proteomes" id="UP000019478">
    <property type="component" value="Unassembled WGS sequence"/>
</dbReference>
<feature type="domain" description="Carboxylesterase type B" evidence="4">
    <location>
        <begin position="47"/>
        <end position="505"/>
    </location>
</feature>
<dbReference type="EMBL" id="AMGY01000007">
    <property type="protein sequence ID" value="EXJ79832.1"/>
    <property type="molecule type" value="Genomic_DNA"/>
</dbReference>
<dbReference type="SUPFAM" id="SSF53474">
    <property type="entry name" value="alpha/beta-Hydrolases"/>
    <property type="match status" value="1"/>
</dbReference>
<gene>
    <name evidence="5" type="ORF">A1O3_08117</name>
</gene>
<dbReference type="EC" id="3.1.1.-" evidence="3"/>
<dbReference type="GO" id="GO:0016787">
    <property type="term" value="F:hydrolase activity"/>
    <property type="evidence" value="ECO:0007669"/>
    <property type="project" value="UniProtKB-KW"/>
</dbReference>
<accession>W9XH67</accession>
<dbReference type="PANTHER" id="PTHR11559">
    <property type="entry name" value="CARBOXYLESTERASE"/>
    <property type="match status" value="1"/>
</dbReference>
<dbReference type="InterPro" id="IPR002018">
    <property type="entry name" value="CarbesteraseB"/>
</dbReference>